<keyword evidence="6" id="KW-1185">Reference proteome</keyword>
<sequence length="232" mass="25125">MREQLKTVARWLLQCHLPVTNVNRPVVAGLYRLHVAARESIAWATRFFWYEPLFRGQCETVGQRFRMEQLPYLVGRGTLSIGDDVRLSGKSSFAFSSRHVASPELTIGSGTFIGHNCAFVIGREIRIGNHCLIAGGVRVSDFDGHPINAVDRRNGLTTPSSEVAAVSIGHDVWIGHGAMVLKGVRIGDRAIVGARSVVTKDVPDDTIVAGNPARVVKSLAPAAVSLFSEEAA</sequence>
<proteinExistence type="inferred from homology"/>
<dbReference type="Pfam" id="PF14602">
    <property type="entry name" value="Hexapep_2"/>
    <property type="match status" value="1"/>
</dbReference>
<dbReference type="GO" id="GO:0005829">
    <property type="term" value="C:cytosol"/>
    <property type="evidence" value="ECO:0007669"/>
    <property type="project" value="TreeGrafter"/>
</dbReference>
<dbReference type="RefSeq" id="WP_167547138.1">
    <property type="nucleotide sequence ID" value="NZ_CP036264.1"/>
</dbReference>
<dbReference type="AlphaFoldDB" id="A0A5B9MLM1"/>
<dbReference type="PROSITE" id="PS00101">
    <property type="entry name" value="HEXAPEP_TRANSFERASES"/>
    <property type="match status" value="1"/>
</dbReference>
<keyword evidence="2 5" id="KW-0808">Transferase</keyword>
<dbReference type="EC" id="2.3.1.79" evidence="5"/>
<dbReference type="PANTHER" id="PTHR23416:SF23">
    <property type="entry name" value="ACETYLTRANSFERASE C18B11.09C-RELATED"/>
    <property type="match status" value="1"/>
</dbReference>
<evidence type="ECO:0000313" key="5">
    <source>
        <dbReference type="EMBL" id="QEG02193.1"/>
    </source>
</evidence>
<evidence type="ECO:0000256" key="3">
    <source>
        <dbReference type="ARBA" id="ARBA00022737"/>
    </source>
</evidence>
<dbReference type="GO" id="GO:0008925">
    <property type="term" value="F:maltose O-acetyltransferase activity"/>
    <property type="evidence" value="ECO:0007669"/>
    <property type="project" value="UniProtKB-EC"/>
</dbReference>
<evidence type="ECO:0000313" key="6">
    <source>
        <dbReference type="Proteomes" id="UP000321353"/>
    </source>
</evidence>
<protein>
    <submittedName>
        <fullName evidence="5">Maltose O-acetyltransferase</fullName>
        <ecNumber evidence="5">2.3.1.79</ecNumber>
    </submittedName>
</protein>
<name>A0A5B9MLM1_9BACT</name>
<dbReference type="Proteomes" id="UP000321353">
    <property type="component" value="Chromosome"/>
</dbReference>
<accession>A0A5B9MLM1</accession>
<dbReference type="InterPro" id="IPR018357">
    <property type="entry name" value="Hexapep_transf_CS"/>
</dbReference>
<reference evidence="5 6" key="1">
    <citation type="submission" date="2019-02" db="EMBL/GenBank/DDBJ databases">
        <title>Planctomycetal bacteria perform biofilm scaping via a novel small molecule.</title>
        <authorList>
            <person name="Jeske O."/>
            <person name="Boedeker C."/>
            <person name="Wiegand S."/>
            <person name="Breitling P."/>
            <person name="Kallscheuer N."/>
            <person name="Jogler M."/>
            <person name="Rohde M."/>
            <person name="Petersen J."/>
            <person name="Medema M.H."/>
            <person name="Surup F."/>
            <person name="Jogler C."/>
        </authorList>
    </citation>
    <scope>NUCLEOTIDE SEQUENCE [LARGE SCALE GENOMIC DNA]</scope>
    <source>
        <strain evidence="5 6">Mal15</strain>
    </source>
</reference>
<comment type="similarity">
    <text evidence="1">Belongs to the transferase hexapeptide repeat family.</text>
</comment>
<keyword evidence="4 5" id="KW-0012">Acyltransferase</keyword>
<dbReference type="InterPro" id="IPR051159">
    <property type="entry name" value="Hexapeptide_acetyltransf"/>
</dbReference>
<gene>
    <name evidence="5" type="primary">maa_3</name>
    <name evidence="5" type="ORF">Mal15_62780</name>
</gene>
<evidence type="ECO:0000256" key="4">
    <source>
        <dbReference type="ARBA" id="ARBA00023315"/>
    </source>
</evidence>
<dbReference type="Pfam" id="PF00132">
    <property type="entry name" value="Hexapep"/>
    <property type="match status" value="1"/>
</dbReference>
<dbReference type="PANTHER" id="PTHR23416">
    <property type="entry name" value="SIALIC ACID SYNTHASE-RELATED"/>
    <property type="match status" value="1"/>
</dbReference>
<dbReference type="Gene3D" id="2.160.10.10">
    <property type="entry name" value="Hexapeptide repeat proteins"/>
    <property type="match status" value="1"/>
</dbReference>
<dbReference type="InterPro" id="IPR001451">
    <property type="entry name" value="Hexapep"/>
</dbReference>
<dbReference type="EMBL" id="CP036264">
    <property type="protein sequence ID" value="QEG02193.1"/>
    <property type="molecule type" value="Genomic_DNA"/>
</dbReference>
<dbReference type="SUPFAM" id="SSF51161">
    <property type="entry name" value="Trimeric LpxA-like enzymes"/>
    <property type="match status" value="1"/>
</dbReference>
<dbReference type="CDD" id="cd04647">
    <property type="entry name" value="LbH_MAT_like"/>
    <property type="match status" value="1"/>
</dbReference>
<organism evidence="5 6">
    <name type="scientific">Stieleria maiorica</name>
    <dbReference type="NCBI Taxonomy" id="2795974"/>
    <lineage>
        <taxon>Bacteria</taxon>
        <taxon>Pseudomonadati</taxon>
        <taxon>Planctomycetota</taxon>
        <taxon>Planctomycetia</taxon>
        <taxon>Pirellulales</taxon>
        <taxon>Pirellulaceae</taxon>
        <taxon>Stieleria</taxon>
    </lineage>
</organism>
<keyword evidence="3" id="KW-0677">Repeat</keyword>
<evidence type="ECO:0000256" key="2">
    <source>
        <dbReference type="ARBA" id="ARBA00022679"/>
    </source>
</evidence>
<dbReference type="InterPro" id="IPR011004">
    <property type="entry name" value="Trimer_LpxA-like_sf"/>
</dbReference>
<evidence type="ECO:0000256" key="1">
    <source>
        <dbReference type="ARBA" id="ARBA00007274"/>
    </source>
</evidence>
<dbReference type="KEGG" id="smam:Mal15_62780"/>